<dbReference type="Pfam" id="PF02562">
    <property type="entry name" value="PhoH"/>
    <property type="match status" value="1"/>
</dbReference>
<dbReference type="SMR" id="A0A172Q0C0"/>
<keyword evidence="3" id="KW-0963">Cytoplasm</keyword>
<dbReference type="SUPFAM" id="SSF52540">
    <property type="entry name" value="P-loop containing nucleoside triphosphate hydrolases"/>
    <property type="match status" value="1"/>
</dbReference>
<evidence type="ECO:0000256" key="6">
    <source>
        <dbReference type="ARBA" id="ARBA00039970"/>
    </source>
</evidence>
<evidence type="ECO:0000256" key="1">
    <source>
        <dbReference type="ARBA" id="ARBA00004496"/>
    </source>
</evidence>
<keyword evidence="4" id="KW-0547">Nucleotide-binding</keyword>
<dbReference type="EMBL" id="KU935715">
    <property type="protein sequence ID" value="AND75302.1"/>
    <property type="molecule type" value="Genomic_DNA"/>
</dbReference>
<keyword evidence="10" id="KW-1185">Reference proteome</keyword>
<dbReference type="InterPro" id="IPR003714">
    <property type="entry name" value="PhoH"/>
</dbReference>
<feature type="region of interest" description="Disordered" evidence="7">
    <location>
        <begin position="1"/>
        <end position="21"/>
    </location>
</feature>
<comment type="subcellular location">
    <subcellularLocation>
        <location evidence="1">Cytoplasm</location>
    </subcellularLocation>
</comment>
<accession>A0A172Q0C0</accession>
<evidence type="ECO:0000256" key="4">
    <source>
        <dbReference type="ARBA" id="ARBA00022741"/>
    </source>
</evidence>
<dbReference type="Proteomes" id="UP000225947">
    <property type="component" value="Segment"/>
</dbReference>
<evidence type="ECO:0000313" key="9">
    <source>
        <dbReference type="EMBL" id="AND75302.1"/>
    </source>
</evidence>
<reference evidence="10" key="1">
    <citation type="submission" date="2016-03" db="EMBL/GenBank/DDBJ databases">
        <title>Characterization of Acinetobacter baumannii phage vB_AbaM_ME3.</title>
        <authorList>
            <person name="Buttimer C.T.H."/>
            <person name="Elbreki M."/>
            <person name="Coffey A."/>
        </authorList>
    </citation>
    <scope>NUCLEOTIDE SEQUENCE [LARGE SCALE GENOMIC DNA]</scope>
</reference>
<evidence type="ECO:0000259" key="8">
    <source>
        <dbReference type="Pfam" id="PF02562"/>
    </source>
</evidence>
<evidence type="ECO:0000256" key="5">
    <source>
        <dbReference type="ARBA" id="ARBA00022840"/>
    </source>
</evidence>
<dbReference type="InterPro" id="IPR027417">
    <property type="entry name" value="P-loop_NTPase"/>
</dbReference>
<comment type="similarity">
    <text evidence="2">Belongs to the PhoH family.</text>
</comment>
<dbReference type="PANTHER" id="PTHR30473:SF1">
    <property type="entry name" value="PHOH-LIKE PROTEIN"/>
    <property type="match status" value="1"/>
</dbReference>
<protein>
    <recommendedName>
        <fullName evidence="6">PhoH-like protein</fullName>
    </recommendedName>
</protein>
<dbReference type="OrthoDB" id="8501at10239"/>
<dbReference type="InterPro" id="IPR051451">
    <property type="entry name" value="PhoH2-like"/>
</dbReference>
<evidence type="ECO:0000256" key="2">
    <source>
        <dbReference type="ARBA" id="ARBA00010393"/>
    </source>
</evidence>
<feature type="domain" description="PhoH-like protein" evidence="8">
    <location>
        <begin position="44"/>
        <end position="249"/>
    </location>
</feature>
<gene>
    <name evidence="9" type="ORF">ME3_141</name>
</gene>
<name>A0A172Q0C0_9CAUD</name>
<dbReference type="PANTHER" id="PTHR30473">
    <property type="entry name" value="PROTEIN PHOH"/>
    <property type="match status" value="1"/>
</dbReference>
<dbReference type="GO" id="GO:0005524">
    <property type="term" value="F:ATP binding"/>
    <property type="evidence" value="ECO:0007669"/>
    <property type="project" value="UniProtKB-KW"/>
</dbReference>
<keyword evidence="5" id="KW-0067">ATP-binding</keyword>
<organism evidence="9 10">
    <name type="scientific">Acinetobacter phage vB_AbaM_ME3</name>
    <dbReference type="NCBI Taxonomy" id="1837876"/>
    <lineage>
        <taxon>Viruses</taxon>
        <taxon>Duplodnaviria</taxon>
        <taxon>Heunggongvirae</taxon>
        <taxon>Uroviricota</taxon>
        <taxon>Caudoviricetes</taxon>
        <taxon>Metrivirus</taxon>
        <taxon>Metrivirus ME3</taxon>
    </lineage>
</organism>
<proteinExistence type="inferred from homology"/>
<sequence>MSKRYSKGKNSERGSSQYSRKVLEEKEYDPVISEKFLQERKITLTPRNPKQRQYMHMIENCNLTIATGLAGTSKTYIPTMMAAMMLRAKQIDRIILIRTPTSDEESIGLLPGDVVEKTKYWLMPIIDTLNKQLTPTLVEYLIKREQILCFAPEFIKGMSFTNRDFVIFDEAEDMSTTIAISTVTRQGGGKMVLCGDLRQKVLNRESGLPLLLNVISKSPELQRKVGVIDFDDFEDIVRSEDCKLWVKAFVKHEIM</sequence>
<evidence type="ECO:0000256" key="7">
    <source>
        <dbReference type="SAM" id="MobiDB-lite"/>
    </source>
</evidence>
<evidence type="ECO:0000313" key="10">
    <source>
        <dbReference type="Proteomes" id="UP000225947"/>
    </source>
</evidence>
<evidence type="ECO:0000256" key="3">
    <source>
        <dbReference type="ARBA" id="ARBA00022490"/>
    </source>
</evidence>
<dbReference type="Gene3D" id="3.40.50.300">
    <property type="entry name" value="P-loop containing nucleotide triphosphate hydrolases"/>
    <property type="match status" value="1"/>
</dbReference>